<dbReference type="GO" id="GO:0009252">
    <property type="term" value="P:peptidoglycan biosynthetic process"/>
    <property type="evidence" value="ECO:0007669"/>
    <property type="project" value="UniProtKB-UniRule"/>
</dbReference>
<dbReference type="InterPro" id="IPR036615">
    <property type="entry name" value="Mur_ligase_C_dom_sf"/>
</dbReference>
<evidence type="ECO:0000256" key="1">
    <source>
        <dbReference type="ARBA" id="ARBA00004496"/>
    </source>
</evidence>
<evidence type="ECO:0000256" key="7">
    <source>
        <dbReference type="HAMAP-Rule" id="MF_00639"/>
    </source>
</evidence>
<dbReference type="EC" id="6.3.2.9" evidence="7 8"/>
<accession>A0A0G0VWN3</accession>
<dbReference type="SUPFAM" id="SSF53623">
    <property type="entry name" value="MurD-like peptide ligases, catalytic domain"/>
    <property type="match status" value="1"/>
</dbReference>
<dbReference type="InterPro" id="IPR004101">
    <property type="entry name" value="Mur_ligase_C"/>
</dbReference>
<reference evidence="11 12" key="1">
    <citation type="journal article" date="2015" name="Nature">
        <title>rRNA introns, odd ribosomes, and small enigmatic genomes across a large radiation of phyla.</title>
        <authorList>
            <person name="Brown C.T."/>
            <person name="Hug L.A."/>
            <person name="Thomas B.C."/>
            <person name="Sharon I."/>
            <person name="Castelle C.J."/>
            <person name="Singh A."/>
            <person name="Wilkins M.J."/>
            <person name="Williams K.H."/>
            <person name="Banfield J.F."/>
        </authorList>
    </citation>
    <scope>NUCLEOTIDE SEQUENCE [LARGE SCALE GENOMIC DNA]</scope>
</reference>
<dbReference type="Gene3D" id="3.40.1190.10">
    <property type="entry name" value="Mur-like, catalytic domain"/>
    <property type="match status" value="1"/>
</dbReference>
<feature type="domain" description="Mur ligase central" evidence="10">
    <location>
        <begin position="118"/>
        <end position="247"/>
    </location>
</feature>
<dbReference type="InterPro" id="IPR013221">
    <property type="entry name" value="Mur_ligase_cen"/>
</dbReference>
<evidence type="ECO:0000259" key="10">
    <source>
        <dbReference type="Pfam" id="PF08245"/>
    </source>
</evidence>
<evidence type="ECO:0000256" key="2">
    <source>
        <dbReference type="ARBA" id="ARBA00004752"/>
    </source>
</evidence>
<comment type="similarity">
    <text evidence="7">Belongs to the MurCDEF family.</text>
</comment>
<dbReference type="GO" id="GO:0008360">
    <property type="term" value="P:regulation of cell shape"/>
    <property type="evidence" value="ECO:0007669"/>
    <property type="project" value="UniProtKB-KW"/>
</dbReference>
<dbReference type="PANTHER" id="PTHR43692:SF1">
    <property type="entry name" value="UDP-N-ACETYLMURAMOYLALANINE--D-GLUTAMATE LIGASE"/>
    <property type="match status" value="1"/>
</dbReference>
<dbReference type="Pfam" id="PF02875">
    <property type="entry name" value="Mur_ligase_C"/>
    <property type="match status" value="1"/>
</dbReference>
<keyword evidence="4 7" id="KW-0436">Ligase</keyword>
<evidence type="ECO:0000259" key="9">
    <source>
        <dbReference type="Pfam" id="PF02875"/>
    </source>
</evidence>
<dbReference type="PANTHER" id="PTHR43692">
    <property type="entry name" value="UDP-N-ACETYLMURAMOYLALANINE--D-GLUTAMATE LIGASE"/>
    <property type="match status" value="1"/>
</dbReference>
<comment type="catalytic activity">
    <reaction evidence="7 8">
        <text>UDP-N-acetyl-alpha-D-muramoyl-L-alanine + D-glutamate + ATP = UDP-N-acetyl-alpha-D-muramoyl-L-alanyl-D-glutamate + ADP + phosphate + H(+)</text>
        <dbReference type="Rhea" id="RHEA:16429"/>
        <dbReference type="ChEBI" id="CHEBI:15378"/>
        <dbReference type="ChEBI" id="CHEBI:29986"/>
        <dbReference type="ChEBI" id="CHEBI:30616"/>
        <dbReference type="ChEBI" id="CHEBI:43474"/>
        <dbReference type="ChEBI" id="CHEBI:83898"/>
        <dbReference type="ChEBI" id="CHEBI:83900"/>
        <dbReference type="ChEBI" id="CHEBI:456216"/>
        <dbReference type="EC" id="6.3.2.9"/>
    </reaction>
</comment>
<evidence type="ECO:0000256" key="5">
    <source>
        <dbReference type="ARBA" id="ARBA00022741"/>
    </source>
</evidence>
<evidence type="ECO:0000256" key="4">
    <source>
        <dbReference type="ARBA" id="ARBA00022598"/>
    </source>
</evidence>
<dbReference type="Pfam" id="PF21799">
    <property type="entry name" value="MurD-like_N"/>
    <property type="match status" value="1"/>
</dbReference>
<dbReference type="GO" id="GO:0005737">
    <property type="term" value="C:cytoplasm"/>
    <property type="evidence" value="ECO:0007669"/>
    <property type="project" value="UniProtKB-SubCell"/>
</dbReference>
<comment type="pathway">
    <text evidence="2 7 8">Cell wall biogenesis; peptidoglycan biosynthesis.</text>
</comment>
<dbReference type="InterPro" id="IPR036565">
    <property type="entry name" value="Mur-like_cat_sf"/>
</dbReference>
<keyword evidence="7 8" id="KW-0132">Cell division</keyword>
<gene>
    <name evidence="7" type="primary">murD</name>
    <name evidence="11" type="ORF">UU57_C0014G0019</name>
</gene>
<evidence type="ECO:0000256" key="6">
    <source>
        <dbReference type="ARBA" id="ARBA00022840"/>
    </source>
</evidence>
<dbReference type="GO" id="GO:0071555">
    <property type="term" value="P:cell wall organization"/>
    <property type="evidence" value="ECO:0007669"/>
    <property type="project" value="UniProtKB-KW"/>
</dbReference>
<dbReference type="NCBIfam" id="TIGR01087">
    <property type="entry name" value="murD"/>
    <property type="match status" value="1"/>
</dbReference>
<organism evidence="11 12">
    <name type="scientific">Candidatus Woesebacteria bacterium GW2011_GWE1_41_24</name>
    <dbReference type="NCBI Taxonomy" id="1618597"/>
    <lineage>
        <taxon>Bacteria</taxon>
        <taxon>Candidatus Woeseibacteriota</taxon>
    </lineage>
</organism>
<dbReference type="InterPro" id="IPR005762">
    <property type="entry name" value="MurD"/>
</dbReference>
<comment type="function">
    <text evidence="7 8">Cell wall formation. Catalyzes the addition of glutamate to the nucleotide precursor UDP-N-acetylmuramoyl-L-alanine (UMA).</text>
</comment>
<dbReference type="GO" id="GO:0008764">
    <property type="term" value="F:UDP-N-acetylmuramoylalanine-D-glutamate ligase activity"/>
    <property type="evidence" value="ECO:0007669"/>
    <property type="project" value="UniProtKB-UniRule"/>
</dbReference>
<dbReference type="Proteomes" id="UP000034286">
    <property type="component" value="Unassembled WGS sequence"/>
</dbReference>
<keyword evidence="3 7" id="KW-0963">Cytoplasm</keyword>
<dbReference type="Pfam" id="PF08245">
    <property type="entry name" value="Mur_ligase_M"/>
    <property type="match status" value="1"/>
</dbReference>
<keyword evidence="6 7" id="KW-0067">ATP-binding</keyword>
<sequence>MNNKSLVDFKGKKVAVIGLGIEGRDAINFLLEKGADVTLFDKNEVSDLNFDGIDKDRIGIVAGENYLKGGLSGFEFVVRSPGVYRFIPEIVEAESRGVEITSAIKIFFEECPAKIIGVTGTKGKGTTSTLIYEILKSAGKDVYLSGNIGKPYLGLLPALKEDSWVVLEMSSFQLMDMKVSPHISVVLNITEDHLDWHKDRNEYVSAKANIVKYQSQSDFAVVNEEYETSRNFANLTKAMSTLFSKDKLEAKFKEGLLLRGEHNLENIAAAVTVGKCIGVSEETILETVRNFKGLEHRLELVAEVDGKTFYNDSFATGPQPTIAAVNSFTEPETLILGGSDKGLDYKELGNAIAAKGNVKSVIVIGDTRKKISEALDGEGAGINILDLEYSPMDEIVKKAFEITPDGGVIVLSPGAASFDMFENYKDRGVQFKNSVAKLKSQLL</sequence>
<evidence type="ECO:0000256" key="3">
    <source>
        <dbReference type="ARBA" id="ARBA00022490"/>
    </source>
</evidence>
<dbReference type="AlphaFoldDB" id="A0A0G0VWN3"/>
<dbReference type="Gene3D" id="3.90.190.20">
    <property type="entry name" value="Mur ligase, C-terminal domain"/>
    <property type="match status" value="1"/>
</dbReference>
<feature type="binding site" evidence="7">
    <location>
        <begin position="120"/>
        <end position="126"/>
    </location>
    <ligand>
        <name>ATP</name>
        <dbReference type="ChEBI" id="CHEBI:30616"/>
    </ligand>
</feature>
<evidence type="ECO:0000313" key="12">
    <source>
        <dbReference type="Proteomes" id="UP000034286"/>
    </source>
</evidence>
<comment type="subcellular location">
    <subcellularLocation>
        <location evidence="1 7 8">Cytoplasm</location>
    </subcellularLocation>
</comment>
<name>A0A0G0VWN3_9BACT</name>
<evidence type="ECO:0000256" key="8">
    <source>
        <dbReference type="RuleBase" id="RU003664"/>
    </source>
</evidence>
<keyword evidence="7 8" id="KW-0131">Cell cycle</keyword>
<evidence type="ECO:0000313" key="11">
    <source>
        <dbReference type="EMBL" id="KKS05245.1"/>
    </source>
</evidence>
<keyword evidence="7 8" id="KW-0961">Cell wall biogenesis/degradation</keyword>
<keyword evidence="7 8" id="KW-0573">Peptidoglycan synthesis</keyword>
<dbReference type="Gene3D" id="3.40.50.720">
    <property type="entry name" value="NAD(P)-binding Rossmann-like Domain"/>
    <property type="match status" value="1"/>
</dbReference>
<protein>
    <recommendedName>
        <fullName evidence="7 8">UDP-N-acetylmuramoylalanine--D-glutamate ligase</fullName>
        <ecNumber evidence="7 8">6.3.2.9</ecNumber>
    </recommendedName>
    <alternativeName>
        <fullName evidence="7">D-glutamic acid-adding enzyme</fullName>
    </alternativeName>
    <alternativeName>
        <fullName evidence="7">UDP-N-acetylmuramoyl-L-alanyl-D-glutamate synthetase</fullName>
    </alternativeName>
</protein>
<dbReference type="SUPFAM" id="SSF51984">
    <property type="entry name" value="MurCD N-terminal domain"/>
    <property type="match status" value="1"/>
</dbReference>
<keyword evidence="5 7" id="KW-0547">Nucleotide-binding</keyword>
<dbReference type="PATRIC" id="fig|1618597.3.peg.310"/>
<keyword evidence="7 8" id="KW-0133">Cell shape</keyword>
<dbReference type="SUPFAM" id="SSF53244">
    <property type="entry name" value="MurD-like peptide ligases, peptide-binding domain"/>
    <property type="match status" value="1"/>
</dbReference>
<dbReference type="HAMAP" id="MF_00639">
    <property type="entry name" value="MurD"/>
    <property type="match status" value="1"/>
</dbReference>
<proteinExistence type="inferred from homology"/>
<dbReference type="EMBL" id="LCBD01000014">
    <property type="protein sequence ID" value="KKS05245.1"/>
    <property type="molecule type" value="Genomic_DNA"/>
</dbReference>
<dbReference type="GO" id="GO:0005524">
    <property type="term" value="F:ATP binding"/>
    <property type="evidence" value="ECO:0007669"/>
    <property type="project" value="UniProtKB-UniRule"/>
</dbReference>
<comment type="caution">
    <text evidence="11">The sequence shown here is derived from an EMBL/GenBank/DDBJ whole genome shotgun (WGS) entry which is preliminary data.</text>
</comment>
<feature type="domain" description="Mur ligase C-terminal" evidence="9">
    <location>
        <begin position="296"/>
        <end position="413"/>
    </location>
</feature>
<dbReference type="GO" id="GO:0051301">
    <property type="term" value="P:cell division"/>
    <property type="evidence" value="ECO:0007669"/>
    <property type="project" value="UniProtKB-KW"/>
</dbReference>
<dbReference type="UniPathway" id="UPA00219"/>